<dbReference type="InterPro" id="IPR029069">
    <property type="entry name" value="HotDog_dom_sf"/>
</dbReference>
<keyword evidence="8" id="KW-1185">Reference proteome</keyword>
<evidence type="ECO:0000259" key="5">
    <source>
        <dbReference type="Pfam" id="PF05181"/>
    </source>
</evidence>
<dbReference type="PANTHER" id="PTHR10142:SF0">
    <property type="entry name" value="DNA REPAIR PROTEIN COMPLEMENTING XP-A CELLS"/>
    <property type="match status" value="1"/>
</dbReference>
<evidence type="ECO:0000256" key="4">
    <source>
        <dbReference type="SAM" id="MobiDB-lite"/>
    </source>
</evidence>
<dbReference type="GO" id="GO:0006284">
    <property type="term" value="P:base-excision repair"/>
    <property type="evidence" value="ECO:0007669"/>
    <property type="project" value="TreeGrafter"/>
</dbReference>
<evidence type="ECO:0008006" key="9">
    <source>
        <dbReference type="Google" id="ProtNLM"/>
    </source>
</evidence>
<evidence type="ECO:0000256" key="2">
    <source>
        <dbReference type="ARBA" id="ARBA00022833"/>
    </source>
</evidence>
<evidence type="ECO:0000313" key="7">
    <source>
        <dbReference type="EMBL" id="KAG6381405.1"/>
    </source>
</evidence>
<dbReference type="NCBIfam" id="TIGR00598">
    <property type="entry name" value="rad14"/>
    <property type="match status" value="1"/>
</dbReference>
<feature type="domain" description="Acyl-CoA thioesterase-like N-terminal HotDog" evidence="6">
    <location>
        <begin position="325"/>
        <end position="398"/>
    </location>
</feature>
<proteinExistence type="predicted"/>
<organism evidence="7 8">
    <name type="scientific">Boletus reticuloceps</name>
    <dbReference type="NCBI Taxonomy" id="495285"/>
    <lineage>
        <taxon>Eukaryota</taxon>
        <taxon>Fungi</taxon>
        <taxon>Dikarya</taxon>
        <taxon>Basidiomycota</taxon>
        <taxon>Agaricomycotina</taxon>
        <taxon>Agaricomycetes</taxon>
        <taxon>Agaricomycetidae</taxon>
        <taxon>Boletales</taxon>
        <taxon>Boletineae</taxon>
        <taxon>Boletaceae</taxon>
        <taxon>Boletoideae</taxon>
        <taxon>Boletus</taxon>
    </lineage>
</organism>
<dbReference type="InterPro" id="IPR022656">
    <property type="entry name" value="XPA_C"/>
</dbReference>
<evidence type="ECO:0000256" key="3">
    <source>
        <dbReference type="ARBA" id="ARBA00023242"/>
    </source>
</evidence>
<keyword evidence="2" id="KW-0862">Zinc</keyword>
<dbReference type="InterPro" id="IPR042171">
    <property type="entry name" value="Acyl-CoA_hotdog"/>
</dbReference>
<feature type="compositionally biased region" description="Basic and acidic residues" evidence="4">
    <location>
        <begin position="100"/>
        <end position="113"/>
    </location>
</feature>
<dbReference type="EMBL" id="JAGFBS010000002">
    <property type="protein sequence ID" value="KAG6381405.1"/>
    <property type="molecule type" value="Genomic_DNA"/>
</dbReference>
<gene>
    <name evidence="7" type="ORF">JVT61DRAFT_5819</name>
</gene>
<dbReference type="AlphaFoldDB" id="A0A8I2Z081"/>
<dbReference type="GO" id="GO:0003684">
    <property type="term" value="F:damaged DNA binding"/>
    <property type="evidence" value="ECO:0007669"/>
    <property type="project" value="InterPro"/>
</dbReference>
<dbReference type="OrthoDB" id="68328at2759"/>
<protein>
    <recommendedName>
        <fullName evidence="9">XPA C-terminal domain-containing protein</fullName>
    </recommendedName>
</protein>
<comment type="subcellular location">
    <subcellularLocation>
        <location evidence="1">Nucleus</location>
    </subcellularLocation>
</comment>
<dbReference type="Proteomes" id="UP000683000">
    <property type="component" value="Unassembled WGS sequence"/>
</dbReference>
<dbReference type="PANTHER" id="PTHR10142">
    <property type="entry name" value="DNA REPAIR PROTEIN COMPLEMENTING XP-A CELLS"/>
    <property type="match status" value="1"/>
</dbReference>
<dbReference type="Pfam" id="PF05181">
    <property type="entry name" value="XPA_C"/>
    <property type="match status" value="1"/>
</dbReference>
<reference evidence="7" key="1">
    <citation type="submission" date="2021-03" db="EMBL/GenBank/DDBJ databases">
        <title>Evolutionary innovations through gain and loss of genes in the ectomycorrhizal Boletales.</title>
        <authorList>
            <person name="Wu G."/>
            <person name="Miyauchi S."/>
            <person name="Morin E."/>
            <person name="Yang Z.-L."/>
            <person name="Xu J."/>
            <person name="Martin F.M."/>
        </authorList>
    </citation>
    <scope>NUCLEOTIDE SEQUENCE</scope>
    <source>
        <strain evidence="7">BR01</strain>
    </source>
</reference>
<feature type="compositionally biased region" description="Polar residues" evidence="4">
    <location>
        <begin position="43"/>
        <end position="63"/>
    </location>
</feature>
<name>A0A8I2Z081_9AGAM</name>
<dbReference type="GO" id="GO:0000715">
    <property type="term" value="P:nucleotide-excision repair, DNA damage recognition"/>
    <property type="evidence" value="ECO:0007669"/>
    <property type="project" value="TreeGrafter"/>
</dbReference>
<dbReference type="CDD" id="cd03445">
    <property type="entry name" value="Thioesterase_II_repeat2"/>
    <property type="match status" value="1"/>
</dbReference>
<dbReference type="Gene3D" id="3.90.530.10">
    <property type="entry name" value="XPA C-terminal domain"/>
    <property type="match status" value="1"/>
</dbReference>
<accession>A0A8I2Z081</accession>
<evidence type="ECO:0000259" key="6">
    <source>
        <dbReference type="Pfam" id="PF13622"/>
    </source>
</evidence>
<dbReference type="GO" id="GO:1901255">
    <property type="term" value="P:nucleotide-excision repair involved in interstrand cross-link repair"/>
    <property type="evidence" value="ECO:0007669"/>
    <property type="project" value="TreeGrafter"/>
</dbReference>
<comment type="caution">
    <text evidence="7">The sequence shown here is derived from an EMBL/GenBank/DDBJ whole genome shotgun (WGS) entry which is preliminary data.</text>
</comment>
<keyword evidence="3" id="KW-0539">Nucleus</keyword>
<dbReference type="Gene3D" id="2.40.160.210">
    <property type="entry name" value="Acyl-CoA thioesterase, double hotdog domain"/>
    <property type="match status" value="1"/>
</dbReference>
<dbReference type="InterPro" id="IPR009061">
    <property type="entry name" value="DNA-bd_dom_put_sf"/>
</dbReference>
<dbReference type="Pfam" id="PF13622">
    <property type="entry name" value="4HBT_3"/>
    <property type="match status" value="1"/>
</dbReference>
<dbReference type="InterPro" id="IPR037129">
    <property type="entry name" value="XPA_sf"/>
</dbReference>
<dbReference type="GO" id="GO:0070914">
    <property type="term" value="P:UV-damage excision repair"/>
    <property type="evidence" value="ECO:0007669"/>
    <property type="project" value="TreeGrafter"/>
</dbReference>
<sequence length="584" mass="66304">MLGDTPPSVPTSSTLTSEDAKRFELNRLRAKARQRRQEEDDASSSSVPNANQKRPLEATSTSKPLKRDSRLGSYFEYDLSKMVNSKGGFLVEESKEADEDLRAKERGRERERAMQNAEPPMYLDPSLNPKCKECNMVDIDYTFKKIFGCLVCNKCKDQYPEKYSLLTKTECKEVFVLAELRDRELLPHILKANPHKSTFANMMLFLRCQVEDFAWKKWGSPEALDVEWERRTEENNKKKDKKFEEGLKELRKRTREGVWQRRKDQEHKHAFGLIETTEDGHGQQICHECGFTVDSSRISTSLQVEQIDVNLFRSVNLFVPVRARGVFGGQVISQAIVSATKCVDPAFGLHCYFLLSASPAVPIIYFVECLRKGRSYDTRSVKAVQNGKIIFQLLCSFHTPEPWQPTHQWPVPAGVPNLEDCQLEEDLFRHRAARDDIDGKLKEIYLTYAAERANGPIAVRRVANAVIDERGVLTTMFWMQARTGQADAYKTQYQKCILAYMSDLKFDSFRCEDGLLYVVSHVVQISGRFGLTRAIGGVPAGGGWTWGCARKAVHSCWDAGRCHLSGGGSACQQARSRRGEVVIN</sequence>
<feature type="region of interest" description="Disordered" evidence="4">
    <location>
        <begin position="1"/>
        <end position="67"/>
    </location>
</feature>
<dbReference type="InterPro" id="IPR000465">
    <property type="entry name" value="XPA/RAD14"/>
</dbReference>
<feature type="compositionally biased region" description="Basic and acidic residues" evidence="4">
    <location>
        <begin position="18"/>
        <end position="27"/>
    </location>
</feature>
<dbReference type="SUPFAM" id="SSF46955">
    <property type="entry name" value="Putative DNA-binding domain"/>
    <property type="match status" value="1"/>
</dbReference>
<feature type="domain" description="XPA C-terminal" evidence="5">
    <location>
        <begin position="162"/>
        <end position="210"/>
    </location>
</feature>
<dbReference type="SUPFAM" id="SSF54637">
    <property type="entry name" value="Thioesterase/thiol ester dehydrase-isomerase"/>
    <property type="match status" value="1"/>
</dbReference>
<dbReference type="InterPro" id="IPR049449">
    <property type="entry name" value="TesB_ACOT8-like_N"/>
</dbReference>
<dbReference type="CDD" id="cd21077">
    <property type="entry name" value="DBD_Rad14"/>
    <property type="match status" value="1"/>
</dbReference>
<dbReference type="GO" id="GO:0000110">
    <property type="term" value="C:nucleotide-excision repair factor 1 complex"/>
    <property type="evidence" value="ECO:0007669"/>
    <property type="project" value="TreeGrafter"/>
</dbReference>
<feature type="region of interest" description="Disordered" evidence="4">
    <location>
        <begin position="94"/>
        <end position="121"/>
    </location>
</feature>
<evidence type="ECO:0000256" key="1">
    <source>
        <dbReference type="ARBA" id="ARBA00004123"/>
    </source>
</evidence>
<evidence type="ECO:0000313" key="8">
    <source>
        <dbReference type="Proteomes" id="UP000683000"/>
    </source>
</evidence>